<gene>
    <name evidence="1" type="ORF">FKG94_14285</name>
</gene>
<dbReference type="OrthoDB" id="7356208at2"/>
<accession>A0A545TLX8</accession>
<evidence type="ECO:0000313" key="2">
    <source>
        <dbReference type="Proteomes" id="UP000319732"/>
    </source>
</evidence>
<protein>
    <submittedName>
        <fullName evidence="1">Uncharacterized protein</fullName>
    </submittedName>
</protein>
<name>A0A545TLX8_9GAMM</name>
<dbReference type="EMBL" id="VHSG01000013">
    <property type="protein sequence ID" value="TQV78233.1"/>
    <property type="molecule type" value="Genomic_DNA"/>
</dbReference>
<evidence type="ECO:0000313" key="1">
    <source>
        <dbReference type="EMBL" id="TQV78233.1"/>
    </source>
</evidence>
<dbReference type="RefSeq" id="WP_142905013.1">
    <property type="nucleotide sequence ID" value="NZ_ML660094.1"/>
</dbReference>
<organism evidence="1 2">
    <name type="scientific">Exilibacterium tricleocarpae</name>
    <dbReference type="NCBI Taxonomy" id="2591008"/>
    <lineage>
        <taxon>Bacteria</taxon>
        <taxon>Pseudomonadati</taxon>
        <taxon>Pseudomonadota</taxon>
        <taxon>Gammaproteobacteria</taxon>
        <taxon>Cellvibrionales</taxon>
        <taxon>Cellvibrionaceae</taxon>
        <taxon>Exilibacterium</taxon>
    </lineage>
</organism>
<keyword evidence="2" id="KW-1185">Reference proteome</keyword>
<sequence>MSEPPSDSGNVPNAAAAKDMMLASVNQSIALAVQDATDLMRNIASIETTVIGIASAKWLAEPANVEYKNIIDSAKETITFSVENLTKVGENAGKVLSSLSK</sequence>
<comment type="caution">
    <text evidence="1">The sequence shown here is derived from an EMBL/GenBank/DDBJ whole genome shotgun (WGS) entry which is preliminary data.</text>
</comment>
<reference evidence="1 2" key="1">
    <citation type="submission" date="2019-06" db="EMBL/GenBank/DDBJ databases">
        <title>Whole genome sequence for Cellvibrionaceae sp. R142.</title>
        <authorList>
            <person name="Wang G."/>
        </authorList>
    </citation>
    <scope>NUCLEOTIDE SEQUENCE [LARGE SCALE GENOMIC DNA]</scope>
    <source>
        <strain evidence="1 2">R142</strain>
    </source>
</reference>
<dbReference type="Proteomes" id="UP000319732">
    <property type="component" value="Unassembled WGS sequence"/>
</dbReference>
<proteinExistence type="predicted"/>
<dbReference type="AlphaFoldDB" id="A0A545TLX8"/>